<name>A0ACB8G8U4_9SAUR</name>
<proteinExistence type="predicted"/>
<comment type="caution">
    <text evidence="1">The sequence shown here is derived from an EMBL/GenBank/DDBJ whole genome shotgun (WGS) entry which is preliminary data.</text>
</comment>
<dbReference type="EMBL" id="CM037614">
    <property type="protein sequence ID" value="KAH8016183.1"/>
    <property type="molecule type" value="Genomic_DNA"/>
</dbReference>
<gene>
    <name evidence="1" type="ORF">K3G42_013360</name>
</gene>
<evidence type="ECO:0000313" key="1">
    <source>
        <dbReference type="EMBL" id="KAH8016183.1"/>
    </source>
</evidence>
<evidence type="ECO:0000313" key="2">
    <source>
        <dbReference type="Proteomes" id="UP000827872"/>
    </source>
</evidence>
<sequence length="293" mass="32190">MSFLIVWHYQVILGTEPRTGEAAASGLEKLPWKVSIEAKNNHICGGVILSSWWILSAAHCFAKEIPPDLEIVVGSKGDQERRRTLDRIVIHQDFNSSSMGNDIALILLDSPIKFSEGMFISLPLMHDLHVWKDCCVTRWSPSMAGGQKRPFSKLEKMGTTLISRQQCSERVQGLTEDVLCAVSEEGKKDSCEGNSGGPLICTYGDISGKWFVIGIASWGDSCRGEEGPAVYTLVFSHLDWIQTATAREGKPFIPKGTDIIGASPHSGVVESHFAFDSPLGLLVCLILMVYESY</sequence>
<keyword evidence="2" id="KW-1185">Reference proteome</keyword>
<accession>A0ACB8G8U4</accession>
<dbReference type="Proteomes" id="UP000827872">
    <property type="component" value="Linkage Group LG01"/>
</dbReference>
<organism evidence="1 2">
    <name type="scientific">Sphaerodactylus townsendi</name>
    <dbReference type="NCBI Taxonomy" id="933632"/>
    <lineage>
        <taxon>Eukaryota</taxon>
        <taxon>Metazoa</taxon>
        <taxon>Chordata</taxon>
        <taxon>Craniata</taxon>
        <taxon>Vertebrata</taxon>
        <taxon>Euteleostomi</taxon>
        <taxon>Lepidosauria</taxon>
        <taxon>Squamata</taxon>
        <taxon>Bifurcata</taxon>
        <taxon>Gekkota</taxon>
        <taxon>Sphaerodactylidae</taxon>
        <taxon>Sphaerodactylus</taxon>
    </lineage>
</organism>
<protein>
    <submittedName>
        <fullName evidence="1">Uncharacterized protein</fullName>
    </submittedName>
</protein>
<reference evidence="1" key="1">
    <citation type="submission" date="2021-08" db="EMBL/GenBank/DDBJ databases">
        <title>The first chromosome-level gecko genome reveals the dynamic sex chromosomes of Neotropical dwarf geckos (Sphaerodactylidae: Sphaerodactylus).</title>
        <authorList>
            <person name="Pinto B.J."/>
            <person name="Keating S.E."/>
            <person name="Gamble T."/>
        </authorList>
    </citation>
    <scope>NUCLEOTIDE SEQUENCE</scope>
    <source>
        <strain evidence="1">TG3544</strain>
    </source>
</reference>